<accession>W2TNC8</accession>
<keyword evidence="4 6" id="KW-1133">Transmembrane helix</keyword>
<feature type="transmembrane region" description="Helical" evidence="6">
    <location>
        <begin position="134"/>
        <end position="153"/>
    </location>
</feature>
<dbReference type="KEGG" id="nai:NECAME_07319"/>
<keyword evidence="9" id="KW-1185">Reference proteome</keyword>
<keyword evidence="5 6" id="KW-0472">Membrane</keyword>
<name>W2TNC8_NECAM</name>
<dbReference type="AlphaFoldDB" id="W2TNC8"/>
<feature type="transmembrane region" description="Helical" evidence="6">
    <location>
        <begin position="165"/>
        <end position="190"/>
    </location>
</feature>
<dbReference type="Gene3D" id="1.20.1530.20">
    <property type="match status" value="1"/>
</dbReference>
<comment type="similarity">
    <text evidence="2">Belongs to the monovalent cation:proton antiporter 1 (CPA1) transporter (TC 2.A.36) family.</text>
</comment>
<evidence type="ECO:0000259" key="7">
    <source>
        <dbReference type="Pfam" id="PF00999"/>
    </source>
</evidence>
<feature type="transmembrane region" description="Helical" evidence="6">
    <location>
        <begin position="273"/>
        <end position="291"/>
    </location>
</feature>
<evidence type="ECO:0000313" key="8">
    <source>
        <dbReference type="EMBL" id="ETN83610.1"/>
    </source>
</evidence>
<sequence>MVNVDQCKMLSLFFSMDHRYGGAIRKGIKTFFLNPQVNLGITSLILFAAMYVSLIAIVGRPLLHPYYNSTFTRESTMDEIASSTFSIFFFWIASVTIGHLITYIRLPSLFGALCVGIFVTNVPTLANLIYVNQYWHFIIRKLCLVCIIIRWGLGINGTYIRENPAYPLALGILSATAEAAAIAIVSIFFFNSSVSFGILGGFLLATVSPAVCGPVMLKCARLKLGTDKNIPSFVPAACCFDNTFSIIIVSLVSAITFTHEPKFAVFVRNVGEIILSVFIGIFIGWVLWHFPLPNHKHTNTGRILLIIFLSISIIIGMGSVQHGFDGVVACLLLCFVAPTRWRTDNPKKLGPVARFFASAWFYVASPLLFSLVGTFLDFSKVNAISFFLGFFKSTLDGYVNYYPVLQISMSAIGSCIILVVLGTLVRLASGFAIVACSPLHLREQFVVVWSLIPKATVQAAIGPNLLVSASEYSEFQDESLFTVVCCIFAILLTAPIGAFVLDLTAPRLLQKAAERTASVSPEDVEKAQKKALSVIPEKPENQSKFKRFRAISLQYGCANGKGLFR</sequence>
<dbReference type="EMBL" id="KI658160">
    <property type="protein sequence ID" value="ETN83610.1"/>
    <property type="molecule type" value="Genomic_DNA"/>
</dbReference>
<evidence type="ECO:0000256" key="6">
    <source>
        <dbReference type="SAM" id="Phobius"/>
    </source>
</evidence>
<comment type="subcellular location">
    <subcellularLocation>
        <location evidence="1">Membrane</location>
        <topology evidence="1">Multi-pass membrane protein</topology>
    </subcellularLocation>
</comment>
<evidence type="ECO:0000256" key="5">
    <source>
        <dbReference type="ARBA" id="ARBA00023136"/>
    </source>
</evidence>
<feature type="transmembrane region" description="Helical" evidence="6">
    <location>
        <begin position="109"/>
        <end position="128"/>
    </location>
</feature>
<dbReference type="GO" id="GO:0015297">
    <property type="term" value="F:antiporter activity"/>
    <property type="evidence" value="ECO:0007669"/>
    <property type="project" value="InterPro"/>
</dbReference>
<dbReference type="OrthoDB" id="423807at2759"/>
<dbReference type="Proteomes" id="UP000053676">
    <property type="component" value="Unassembled WGS sequence"/>
</dbReference>
<evidence type="ECO:0000256" key="1">
    <source>
        <dbReference type="ARBA" id="ARBA00004141"/>
    </source>
</evidence>
<dbReference type="PANTHER" id="PTHR31102">
    <property type="match status" value="1"/>
</dbReference>
<dbReference type="GO" id="GO:0016020">
    <property type="term" value="C:membrane"/>
    <property type="evidence" value="ECO:0007669"/>
    <property type="project" value="UniProtKB-SubCell"/>
</dbReference>
<feature type="transmembrane region" description="Helical" evidence="6">
    <location>
        <begin position="303"/>
        <end position="320"/>
    </location>
</feature>
<dbReference type="InterPro" id="IPR038770">
    <property type="entry name" value="Na+/solute_symporter_sf"/>
</dbReference>
<dbReference type="PANTHER" id="PTHR31102:SF18">
    <property type="entry name" value="CATION_H+ EXCHANGER DOMAIN-CONTAINING PROTEIN"/>
    <property type="match status" value="1"/>
</dbReference>
<keyword evidence="3 6" id="KW-0812">Transmembrane</keyword>
<organism evidence="8 9">
    <name type="scientific">Necator americanus</name>
    <name type="common">Human hookworm</name>
    <dbReference type="NCBI Taxonomy" id="51031"/>
    <lineage>
        <taxon>Eukaryota</taxon>
        <taxon>Metazoa</taxon>
        <taxon>Ecdysozoa</taxon>
        <taxon>Nematoda</taxon>
        <taxon>Chromadorea</taxon>
        <taxon>Rhabditida</taxon>
        <taxon>Rhabditina</taxon>
        <taxon>Rhabditomorpha</taxon>
        <taxon>Strongyloidea</taxon>
        <taxon>Ancylostomatidae</taxon>
        <taxon>Bunostominae</taxon>
        <taxon>Necator</taxon>
    </lineage>
</organism>
<evidence type="ECO:0000313" key="9">
    <source>
        <dbReference type="Proteomes" id="UP000053676"/>
    </source>
</evidence>
<evidence type="ECO:0000256" key="4">
    <source>
        <dbReference type="ARBA" id="ARBA00022989"/>
    </source>
</evidence>
<dbReference type="STRING" id="51031.W2TNC8"/>
<feature type="transmembrane region" description="Helical" evidence="6">
    <location>
        <begin position="229"/>
        <end position="253"/>
    </location>
</feature>
<feature type="transmembrane region" description="Helical" evidence="6">
    <location>
        <begin position="39"/>
        <end position="60"/>
    </location>
</feature>
<proteinExistence type="inferred from homology"/>
<dbReference type="InterPro" id="IPR006153">
    <property type="entry name" value="Cation/H_exchanger_TM"/>
</dbReference>
<evidence type="ECO:0000256" key="2">
    <source>
        <dbReference type="ARBA" id="ARBA00007367"/>
    </source>
</evidence>
<dbReference type="Pfam" id="PF00999">
    <property type="entry name" value="Na_H_Exchanger"/>
    <property type="match status" value="1"/>
</dbReference>
<feature type="transmembrane region" description="Helical" evidence="6">
    <location>
        <begin position="355"/>
        <end position="376"/>
    </location>
</feature>
<feature type="transmembrane region" description="Helical" evidence="6">
    <location>
        <begin position="80"/>
        <end position="102"/>
    </location>
</feature>
<protein>
    <submittedName>
        <fullName evidence="8">Transporter, CPA2 family</fullName>
    </submittedName>
</protein>
<evidence type="ECO:0000256" key="3">
    <source>
        <dbReference type="ARBA" id="ARBA00022692"/>
    </source>
</evidence>
<dbReference type="InterPro" id="IPR051843">
    <property type="entry name" value="CPA1_transporter"/>
</dbReference>
<feature type="transmembrane region" description="Helical" evidence="6">
    <location>
        <begin position="411"/>
        <end position="434"/>
    </location>
</feature>
<feature type="transmembrane region" description="Helical" evidence="6">
    <location>
        <begin position="479"/>
        <end position="501"/>
    </location>
</feature>
<dbReference type="OMA" id="RWGISIN"/>
<feature type="domain" description="Cation/H+ exchanger transmembrane" evidence="7">
    <location>
        <begin position="93"/>
        <end position="495"/>
    </location>
</feature>
<dbReference type="GO" id="GO:1902600">
    <property type="term" value="P:proton transmembrane transport"/>
    <property type="evidence" value="ECO:0007669"/>
    <property type="project" value="InterPro"/>
</dbReference>
<gene>
    <name evidence="8" type="ORF">NECAME_07319</name>
</gene>
<feature type="transmembrane region" description="Helical" evidence="6">
    <location>
        <begin position="196"/>
        <end position="217"/>
    </location>
</feature>
<reference evidence="9" key="1">
    <citation type="journal article" date="2014" name="Nat. Genet.">
        <title>Genome of the human hookworm Necator americanus.</title>
        <authorList>
            <person name="Tang Y.T."/>
            <person name="Gao X."/>
            <person name="Rosa B.A."/>
            <person name="Abubucker S."/>
            <person name="Hallsworth-Pepin K."/>
            <person name="Martin J."/>
            <person name="Tyagi R."/>
            <person name="Heizer E."/>
            <person name="Zhang X."/>
            <person name="Bhonagiri-Palsikar V."/>
            <person name="Minx P."/>
            <person name="Warren W.C."/>
            <person name="Wang Q."/>
            <person name="Zhan B."/>
            <person name="Hotez P.J."/>
            <person name="Sternberg P.W."/>
            <person name="Dougall A."/>
            <person name="Gaze S.T."/>
            <person name="Mulvenna J."/>
            <person name="Sotillo J."/>
            <person name="Ranganathan S."/>
            <person name="Rabelo E.M."/>
            <person name="Wilson R.K."/>
            <person name="Felgner P.L."/>
            <person name="Bethony J."/>
            <person name="Hawdon J.M."/>
            <person name="Gasser R.B."/>
            <person name="Loukas A."/>
            <person name="Mitreva M."/>
        </authorList>
    </citation>
    <scope>NUCLEOTIDE SEQUENCE [LARGE SCALE GENOMIC DNA]</scope>
</reference>